<dbReference type="Proteomes" id="UP000596742">
    <property type="component" value="Unassembled WGS sequence"/>
</dbReference>
<gene>
    <name evidence="6" type="ORF">MGAL_10B091609</name>
</gene>
<proteinExistence type="predicted"/>
<keyword evidence="4" id="KW-0768">Sushi</keyword>
<dbReference type="InterPro" id="IPR035976">
    <property type="entry name" value="Sushi/SCR/CCP_sf"/>
</dbReference>
<feature type="domain" description="Sushi" evidence="5">
    <location>
        <begin position="444"/>
        <end position="497"/>
    </location>
</feature>
<feature type="disulfide bond" evidence="4">
    <location>
        <begin position="196"/>
        <end position="223"/>
    </location>
</feature>
<dbReference type="Pfam" id="PF00084">
    <property type="entry name" value="Sushi"/>
    <property type="match status" value="11"/>
</dbReference>
<organism evidence="6 7">
    <name type="scientific">Mytilus galloprovincialis</name>
    <name type="common">Mediterranean mussel</name>
    <dbReference type="NCBI Taxonomy" id="29158"/>
    <lineage>
        <taxon>Eukaryota</taxon>
        <taxon>Metazoa</taxon>
        <taxon>Spiralia</taxon>
        <taxon>Lophotrochozoa</taxon>
        <taxon>Mollusca</taxon>
        <taxon>Bivalvia</taxon>
        <taxon>Autobranchia</taxon>
        <taxon>Pteriomorphia</taxon>
        <taxon>Mytilida</taxon>
        <taxon>Mytiloidea</taxon>
        <taxon>Mytilidae</taxon>
        <taxon>Mytilinae</taxon>
        <taxon>Mytilus</taxon>
    </lineage>
</organism>
<comment type="caution">
    <text evidence="4">Lacks conserved residue(s) required for the propagation of feature annotation.</text>
</comment>
<dbReference type="InterPro" id="IPR051277">
    <property type="entry name" value="SEZ6_CSMD_C4BPB_Regulators"/>
</dbReference>
<evidence type="ECO:0000256" key="1">
    <source>
        <dbReference type="ARBA" id="ARBA00022729"/>
    </source>
</evidence>
<evidence type="ECO:0000256" key="2">
    <source>
        <dbReference type="ARBA" id="ARBA00022737"/>
    </source>
</evidence>
<dbReference type="OrthoDB" id="6084293at2759"/>
<evidence type="ECO:0000259" key="5">
    <source>
        <dbReference type="PROSITE" id="PS50923"/>
    </source>
</evidence>
<feature type="disulfide bond" evidence="4">
    <location>
        <begin position="526"/>
        <end position="553"/>
    </location>
</feature>
<dbReference type="PROSITE" id="PS50923">
    <property type="entry name" value="SUSHI"/>
    <property type="match status" value="6"/>
</dbReference>
<comment type="caution">
    <text evidence="6">The sequence shown here is derived from an EMBL/GenBank/DDBJ whole genome shotgun (WGS) entry which is preliminary data.</text>
</comment>
<feature type="domain" description="Sushi" evidence="5">
    <location>
        <begin position="55"/>
        <end position="112"/>
    </location>
</feature>
<dbReference type="Gene3D" id="2.10.70.10">
    <property type="entry name" value="Complement Module, domain 1"/>
    <property type="match status" value="11"/>
</dbReference>
<dbReference type="AlphaFoldDB" id="A0A8B6D1A0"/>
<feature type="non-terminal residue" evidence="6">
    <location>
        <position position="1"/>
    </location>
</feature>
<dbReference type="CDD" id="cd00033">
    <property type="entry name" value="CCP"/>
    <property type="match status" value="8"/>
</dbReference>
<protein>
    <submittedName>
        <fullName evidence="6">CUB and sushi domain-containing protein</fullName>
    </submittedName>
</protein>
<dbReference type="SUPFAM" id="SSF57535">
    <property type="entry name" value="Complement control module/SCR domain"/>
    <property type="match status" value="12"/>
</dbReference>
<dbReference type="SMART" id="SM00032">
    <property type="entry name" value="CCP"/>
    <property type="match status" value="12"/>
</dbReference>
<evidence type="ECO:0000313" key="6">
    <source>
        <dbReference type="EMBL" id="VDI12244.1"/>
    </source>
</evidence>
<keyword evidence="2" id="KW-0677">Repeat</keyword>
<name>A0A8B6D1A0_MYTGA</name>
<dbReference type="EMBL" id="UYJE01002613">
    <property type="protein sequence ID" value="VDI12244.1"/>
    <property type="molecule type" value="Genomic_DNA"/>
</dbReference>
<feature type="domain" description="Sushi" evidence="5">
    <location>
        <begin position="167"/>
        <end position="225"/>
    </location>
</feature>
<feature type="domain" description="Sushi" evidence="5">
    <location>
        <begin position="334"/>
        <end position="389"/>
    </location>
</feature>
<dbReference type="PANTHER" id="PTHR45656:SF4">
    <property type="entry name" value="PROTEIN CBR-CLEC-78"/>
    <property type="match status" value="1"/>
</dbReference>
<evidence type="ECO:0000256" key="4">
    <source>
        <dbReference type="PROSITE-ProRule" id="PRU00302"/>
    </source>
</evidence>
<dbReference type="PANTHER" id="PTHR45656">
    <property type="entry name" value="PROTEIN CBR-CLEC-78"/>
    <property type="match status" value="1"/>
</dbReference>
<feature type="domain" description="Sushi" evidence="5">
    <location>
        <begin position="498"/>
        <end position="555"/>
    </location>
</feature>
<feature type="disulfide bond" evidence="4">
    <location>
        <begin position="83"/>
        <end position="110"/>
    </location>
</feature>
<sequence length="697" mass="77508">CTHPIPLNETSISIIENSGTYKATYNCNGGSNLIGNGVITCQDNLTWTDPLFFCSECSNPPVIPHGNLHIDLIQTDQLVYYDCNDGYNFYGEKYIKCENDDTWTNPKFICTPCIEPPSVQNASYKIENINSNYEVLYECDVGLLLIGNKFINCLSNGTWTYPTLLCTECPAAPSVQNAAVNVDLIRDDDSKLTYQCLPSYYMYGSNVIDCNINSTWTPTVFACIECVNPGNVTNAVFTFVMENGHMIFYYECQDELYLIGNNTQQCQSNSEWTRQKFTCSTCPQPEQISQTSVIVEVSPYDRIVKYQCENGTIGAGNITCQSDLTWTAPYFTCSGCTDPPETPDANYEVVHGDRNVVYECDVGLNLIGNKNIECQPGGNWTDRSFICTVCAEPADVMGAMYTVEKFNSNYTVFYKCDDEFNLLGNGVMECQSDSNWPDHNFICTKCSQPPAVQNASFKVVPSDNNVVYECDSELNLIGNENIECKSDGNWTYPSFICIACVEPPVVKNGTYTFEMIDNNHVARYRCDGGFTLIGNDVIECQLNGSWTDINLKCTDCPNPPNIMNAAVNTENIHHDDVTLTYMCNDACTYPPHIQNTTIEVEVIAGDPVVKYSCISGLTQIGFGYTACDNNKWTLPTFICSDCGPPPSRLNATVFVDNTQNDILINYHCDDGFNVTGLPTLQCEMGTWLIGNFTCVSV</sequence>
<accession>A0A8B6D1A0</accession>
<keyword evidence="3 4" id="KW-1015">Disulfide bond</keyword>
<feature type="domain" description="Sushi" evidence="5">
    <location>
        <begin position="640"/>
        <end position="696"/>
    </location>
</feature>
<keyword evidence="1" id="KW-0732">Signal</keyword>
<feature type="disulfide bond" evidence="4">
    <location>
        <begin position="360"/>
        <end position="387"/>
    </location>
</feature>
<dbReference type="InterPro" id="IPR000436">
    <property type="entry name" value="Sushi_SCR_CCP_dom"/>
</dbReference>
<evidence type="ECO:0000313" key="7">
    <source>
        <dbReference type="Proteomes" id="UP000596742"/>
    </source>
</evidence>
<keyword evidence="7" id="KW-1185">Reference proteome</keyword>
<reference evidence="6" key="1">
    <citation type="submission" date="2018-11" db="EMBL/GenBank/DDBJ databases">
        <authorList>
            <person name="Alioto T."/>
            <person name="Alioto T."/>
        </authorList>
    </citation>
    <scope>NUCLEOTIDE SEQUENCE</scope>
</reference>
<evidence type="ECO:0000256" key="3">
    <source>
        <dbReference type="ARBA" id="ARBA00023157"/>
    </source>
</evidence>